<reference evidence="2 3" key="1">
    <citation type="submission" date="2019-04" db="EMBL/GenBank/DDBJ databases">
        <title>Complete genome sequence of Agrobacterium tumefaciens CFBP6624.</title>
        <authorList>
            <person name="Haryono M."/>
            <person name="Lin Y.-C."/>
            <person name="Lai E.-M."/>
            <person name="Kuo C.-H."/>
        </authorList>
    </citation>
    <scope>NUCLEOTIDE SEQUENCE [LARGE SCALE GENOMIC DNA]</scope>
    <source>
        <strain evidence="2 3">CFBP6624</strain>
    </source>
</reference>
<evidence type="ECO:0000313" key="3">
    <source>
        <dbReference type="Proteomes" id="UP000298646"/>
    </source>
</evidence>
<feature type="region of interest" description="Disordered" evidence="1">
    <location>
        <begin position="213"/>
        <end position="232"/>
    </location>
</feature>
<evidence type="ECO:0000256" key="1">
    <source>
        <dbReference type="SAM" id="MobiDB-lite"/>
    </source>
</evidence>
<dbReference type="RefSeq" id="WP_137083398.1">
    <property type="nucleotide sequence ID" value="NZ_CP039907.1"/>
</dbReference>
<sequence length="232" mass="26455">MPDFENFPDDDEIALLQYIEEFTALYQGELGNYGENDDTRQVGIEFMNNVLSAAKALEVEEFNGWRIPDWDAAYSTINEFKLFTRSYVIRSQVKAARLVKVYSVSLDAPTRERVHSLITAIREVLDKADIEERKRNSLYGKLNAFAADVDRARTRFDNAMAFMIDAADAVKKVGEGLNPLTELVKRINELLGHAKDLEGEVKLPPPVERKRIEGPKKVEPTFSYDMDDDIPF</sequence>
<organism evidence="2 3">
    <name type="scientific">Agrobacterium tumefaciens</name>
    <dbReference type="NCBI Taxonomy" id="358"/>
    <lineage>
        <taxon>Bacteria</taxon>
        <taxon>Pseudomonadati</taxon>
        <taxon>Pseudomonadota</taxon>
        <taxon>Alphaproteobacteria</taxon>
        <taxon>Hyphomicrobiales</taxon>
        <taxon>Rhizobiaceae</taxon>
        <taxon>Rhizobium/Agrobacterium group</taxon>
        <taxon>Agrobacterium</taxon>
        <taxon>Agrobacterium tumefaciens complex</taxon>
    </lineage>
</organism>
<dbReference type="AlphaFoldDB" id="A0AAE6BJS4"/>
<accession>A0AAE6BJS4</accession>
<evidence type="ECO:0000313" key="2">
    <source>
        <dbReference type="EMBL" id="QCL98784.1"/>
    </source>
</evidence>
<name>A0AAE6BJS4_AGRTU</name>
<gene>
    <name evidence="2" type="ORF">CFBP6624_00590</name>
</gene>
<dbReference type="EMBL" id="CP039907">
    <property type="protein sequence ID" value="QCL98784.1"/>
    <property type="molecule type" value="Genomic_DNA"/>
</dbReference>
<dbReference type="Proteomes" id="UP000298646">
    <property type="component" value="Chromosome circular"/>
</dbReference>
<proteinExistence type="predicted"/>
<protein>
    <submittedName>
        <fullName evidence="2">Uncharacterized protein</fullName>
    </submittedName>
</protein>